<dbReference type="Proteomes" id="UP001483337">
    <property type="component" value="Chromosome"/>
</dbReference>
<dbReference type="NCBIfam" id="NF038305">
    <property type="entry name" value="HpsJ_fam"/>
    <property type="match status" value="1"/>
</dbReference>
<keyword evidence="1" id="KW-0472">Membrane</keyword>
<dbReference type="EMBL" id="CP150886">
    <property type="protein sequence ID" value="WZB89604.1"/>
    <property type="molecule type" value="Genomic_DNA"/>
</dbReference>
<feature type="transmembrane region" description="Helical" evidence="1">
    <location>
        <begin position="99"/>
        <end position="118"/>
    </location>
</feature>
<accession>A0ABZ2UXD4</accession>
<keyword evidence="1" id="KW-0812">Transmembrane</keyword>
<keyword evidence="3" id="KW-1185">Reference proteome</keyword>
<feature type="transmembrane region" description="Helical" evidence="1">
    <location>
        <begin position="215"/>
        <end position="235"/>
    </location>
</feature>
<sequence>MTAERPKKKSQDPLEVTEVIQNLSFPVFRLLGYALLIFSVIDYLAILIPPQLTNPSWEFQAISRMVDHVWSILLGLTFIFLYSKGNIIKPREITILKSLSWIALLVGIFYLLMLPLGINNSLTLYRSLNNQFINQQGQQQEQLQQVNERLKATNSLQELNTLARVLNIPAENIASQSTQELKTKLSQQIQKAADNSTATAKATKKSQVNSLIKNAVRINLGAILSAVFLIAIWNMTRWIRVIDKI</sequence>
<name>A0ABZ2UXD4_9CYAN</name>
<reference evidence="2 3" key="1">
    <citation type="submission" date="2024-04" db="EMBL/GenBank/DDBJ databases">
        <title>Okeanomitos corallinicola gen. &amp; sp. nov. (Nostocales, Cyanobacteria), a new toxic marine heterocyst-forming cyanobacterium from a coral reef.</title>
        <authorList>
            <person name="Li H."/>
            <person name="Li R."/>
            <person name="Kang J."/>
            <person name="Hii K.S."/>
            <person name="Mohamed H.F."/>
            <person name="Xu X."/>
            <person name="Luo Z."/>
        </authorList>
    </citation>
    <scope>NUCLEOTIDE SEQUENCE [LARGE SCALE GENOMIC DNA]</scope>
    <source>
        <strain evidence="2 3">TIOX110</strain>
    </source>
</reference>
<dbReference type="RefSeq" id="WP_353932502.1">
    <property type="nucleotide sequence ID" value="NZ_CP150886.1"/>
</dbReference>
<keyword evidence="1" id="KW-1133">Transmembrane helix</keyword>
<evidence type="ECO:0000313" key="2">
    <source>
        <dbReference type="EMBL" id="WZB89604.1"/>
    </source>
</evidence>
<feature type="transmembrane region" description="Helical" evidence="1">
    <location>
        <begin position="68"/>
        <end position="87"/>
    </location>
</feature>
<dbReference type="InterPro" id="IPR047709">
    <property type="entry name" value="HpsJ-like"/>
</dbReference>
<evidence type="ECO:0000313" key="3">
    <source>
        <dbReference type="Proteomes" id="UP001483337"/>
    </source>
</evidence>
<feature type="transmembrane region" description="Helical" evidence="1">
    <location>
        <begin position="30"/>
        <end position="48"/>
    </location>
</feature>
<proteinExistence type="predicted"/>
<protein>
    <submittedName>
        <fullName evidence="2">HpsJ family protein</fullName>
    </submittedName>
</protein>
<evidence type="ECO:0000256" key="1">
    <source>
        <dbReference type="SAM" id="Phobius"/>
    </source>
</evidence>
<gene>
    <name evidence="2" type="ORF">WJM97_07920</name>
</gene>
<organism evidence="2 3">
    <name type="scientific">Okeanomitos corallinicola TIOX110</name>
    <dbReference type="NCBI Taxonomy" id="3133117"/>
    <lineage>
        <taxon>Bacteria</taxon>
        <taxon>Bacillati</taxon>
        <taxon>Cyanobacteriota</taxon>
        <taxon>Cyanophyceae</taxon>
        <taxon>Nostocales</taxon>
        <taxon>Aphanizomenonaceae</taxon>
        <taxon>Okeanomitos</taxon>
    </lineage>
</organism>